<evidence type="ECO:0000313" key="4">
    <source>
        <dbReference type="Proteomes" id="UP000010808"/>
    </source>
</evidence>
<dbReference type="SUPFAM" id="SSF53300">
    <property type="entry name" value="vWA-like"/>
    <property type="match status" value="1"/>
</dbReference>
<dbReference type="PATRIC" id="fig|1121451.3.peg.1712"/>
<accession>L0RDU2</accession>
<keyword evidence="2" id="KW-0732">Signal</keyword>
<dbReference type="AlphaFoldDB" id="L0RDU2"/>
<evidence type="ECO:0000256" key="2">
    <source>
        <dbReference type="SAM" id="SignalP"/>
    </source>
</evidence>
<dbReference type="Gene3D" id="3.40.50.410">
    <property type="entry name" value="von Willebrand factor, type A domain"/>
    <property type="match status" value="1"/>
</dbReference>
<protein>
    <recommendedName>
        <fullName evidence="5">VWFA domain-containing protein</fullName>
    </recommendedName>
</protein>
<organism evidence="3 4">
    <name type="scientific">Maridesulfovibrio hydrothermalis AM13 = DSM 14728</name>
    <dbReference type="NCBI Taxonomy" id="1121451"/>
    <lineage>
        <taxon>Bacteria</taxon>
        <taxon>Pseudomonadati</taxon>
        <taxon>Thermodesulfobacteriota</taxon>
        <taxon>Desulfovibrionia</taxon>
        <taxon>Desulfovibrionales</taxon>
        <taxon>Desulfovibrionaceae</taxon>
        <taxon>Maridesulfovibrio</taxon>
    </lineage>
</organism>
<dbReference type="HOGENOM" id="CLU_423745_0_0_7"/>
<dbReference type="STRING" id="1121451.DESAM_21469"/>
<gene>
    <name evidence="3" type="ORF">DESAM_21469</name>
</gene>
<evidence type="ECO:0008006" key="5">
    <source>
        <dbReference type="Google" id="ProtNLM"/>
    </source>
</evidence>
<keyword evidence="1" id="KW-1133">Transmembrane helix</keyword>
<evidence type="ECO:0000256" key="1">
    <source>
        <dbReference type="SAM" id="Phobius"/>
    </source>
</evidence>
<dbReference type="RefSeq" id="WP_015336349.1">
    <property type="nucleotide sequence ID" value="NC_020055.1"/>
</dbReference>
<feature type="signal peptide" evidence="2">
    <location>
        <begin position="1"/>
        <end position="24"/>
    </location>
</feature>
<sequence length="646" mass="72272">MYKTVIFTFGVMILLLGFTASAFAKQNSGGCSKAVIVYLDVSGSMLEKRNMTPSVKTGERISLMQAMGELFEALLSKESEIVSPNDYFELKGFYSKVAPLASQATRFKYAQKDILKTAAVLQKNGLQPKDTQKFLGPLGEKTSFVEVLSDMDKTSRRLMESGRSYRQVVYIILTDGLDDSGNSERLEKAFEENIIAADSRLRSKIKVLMFGLPNNQRQTQNEISVQGNFEKYLEGIFFPSGKELDTNMIVQTIKEQTIPAVEVLQIGDPVPSSNSEEINIPISFTNDSCMDLALKTFSWSITCSKKQDEDPLVLKNVEIPRQNFILTSQNDKGGIKEYILKIRDFLPDGKTIISIRPETKGGGHGREKEVSVLIKPYILLRNTSVRFSKERDRMILNTMLVNKFNRELKLDSLHVNVTRISPDGLRRNKIIQNQVIAFDEQQVIPASSSTDTKYKRISFNLDLPDALPGEYIVEVYAHESYLNGDGNTAQVSTSIPLSAYIENLSEAESKSKDMVEMQMTLGNRCNQPVFVDAIRIIEASNVSSQEIRQGGDWEELSSDVIQLPDPIKLAAGEYGRTSFAFSKKYFPANSNSSLLFQVMNMRNGTDSSAYVFRFINEEGSSVGFIILLLGLGILFYIGKSITKKRG</sequence>
<dbReference type="InterPro" id="IPR036465">
    <property type="entry name" value="vWFA_dom_sf"/>
</dbReference>
<name>L0RDU2_9BACT</name>
<feature type="chain" id="PRO_5003947854" description="VWFA domain-containing protein" evidence="2">
    <location>
        <begin position="25"/>
        <end position="646"/>
    </location>
</feature>
<keyword evidence="1" id="KW-0812">Transmembrane</keyword>
<reference evidence="3 4" key="1">
    <citation type="submission" date="2012-10" db="EMBL/GenBank/DDBJ databases">
        <authorList>
            <person name="Genoscope - CEA"/>
        </authorList>
    </citation>
    <scope>NUCLEOTIDE SEQUENCE [LARGE SCALE GENOMIC DNA]</scope>
    <source>
        <strain evidence="4">AM13 / DSM 14728</strain>
    </source>
</reference>
<evidence type="ECO:0000313" key="3">
    <source>
        <dbReference type="EMBL" id="CCO23746.1"/>
    </source>
</evidence>
<proteinExistence type="predicted"/>
<keyword evidence="4" id="KW-1185">Reference proteome</keyword>
<dbReference type="KEGG" id="dhy:DESAM_21469"/>
<feature type="transmembrane region" description="Helical" evidence="1">
    <location>
        <begin position="621"/>
        <end position="638"/>
    </location>
</feature>
<keyword evidence="1" id="KW-0472">Membrane</keyword>
<dbReference type="Proteomes" id="UP000010808">
    <property type="component" value="Chromosome"/>
</dbReference>
<dbReference type="EMBL" id="FO203522">
    <property type="protein sequence ID" value="CCO23746.1"/>
    <property type="molecule type" value="Genomic_DNA"/>
</dbReference>